<dbReference type="AlphaFoldDB" id="A0A0E3LWE8"/>
<comment type="cofactor">
    <cofactor evidence="2">
        <name>[4Fe-4S] cluster</name>
        <dbReference type="ChEBI" id="CHEBI:49883"/>
    </cofactor>
</comment>
<protein>
    <submittedName>
        <fullName evidence="7">Iron-sulfur flavoprotein</fullName>
    </submittedName>
</protein>
<gene>
    <name evidence="7" type="ORF">MSMAL_2103</name>
</gene>
<reference evidence="7 8" key="1">
    <citation type="submission" date="2014-07" db="EMBL/GenBank/DDBJ databases">
        <title>Methanogenic archaea and the global carbon cycle.</title>
        <authorList>
            <person name="Henriksen J.R."/>
            <person name="Luke J."/>
            <person name="Reinhart S."/>
            <person name="Benedict M.N."/>
            <person name="Youngblut N.D."/>
            <person name="Metcalf M.E."/>
            <person name="Whitaker R.J."/>
            <person name="Metcalf W.W."/>
        </authorList>
    </citation>
    <scope>NUCLEOTIDE SEQUENCE [LARGE SCALE GENOMIC DNA]</scope>
    <source>
        <strain evidence="7 8">LYC</strain>
    </source>
</reference>
<dbReference type="GeneID" id="24852758"/>
<dbReference type="EMBL" id="CP009513">
    <property type="protein sequence ID" value="AKB68646.1"/>
    <property type="molecule type" value="Genomic_DNA"/>
</dbReference>
<dbReference type="Gene3D" id="3.40.50.360">
    <property type="match status" value="1"/>
</dbReference>
<dbReference type="PATRIC" id="fig|1434114.4.peg.2666"/>
<evidence type="ECO:0000259" key="6">
    <source>
        <dbReference type="Pfam" id="PF03358"/>
    </source>
</evidence>
<evidence type="ECO:0000256" key="4">
    <source>
        <dbReference type="ARBA" id="ARBA00022643"/>
    </source>
</evidence>
<dbReference type="HOGENOM" id="CLU_050993_4_2_2"/>
<evidence type="ECO:0000313" key="8">
    <source>
        <dbReference type="Proteomes" id="UP000033063"/>
    </source>
</evidence>
<dbReference type="Pfam" id="PF03358">
    <property type="entry name" value="FMN_red"/>
    <property type="match status" value="1"/>
</dbReference>
<dbReference type="InterPro" id="IPR029039">
    <property type="entry name" value="Flavoprotein-like_sf"/>
</dbReference>
<evidence type="ECO:0000256" key="1">
    <source>
        <dbReference type="ARBA" id="ARBA00001917"/>
    </source>
</evidence>
<comment type="cofactor">
    <cofactor evidence="1">
        <name>FMN</name>
        <dbReference type="ChEBI" id="CHEBI:58210"/>
    </cofactor>
</comment>
<name>A0A0E3LWE8_METMZ</name>
<dbReference type="RefSeq" id="WP_011033575.1">
    <property type="nucleotide sequence ID" value="NZ_CP009513.1"/>
</dbReference>
<accession>A0A0E3LWE8</accession>
<keyword evidence="4" id="KW-0288">FMN</keyword>
<proteinExistence type="inferred from homology"/>
<dbReference type="InterPro" id="IPR005025">
    <property type="entry name" value="FMN_Rdtase-like_dom"/>
</dbReference>
<dbReference type="PANTHER" id="PTHR43278">
    <property type="entry name" value="NAD(P)H-DEPENDENT FMN-CONTAINING OXIDOREDUCTASE YWQN-RELATED"/>
    <property type="match status" value="1"/>
</dbReference>
<feature type="domain" description="NADPH-dependent FMN reductase-like" evidence="6">
    <location>
        <begin position="1"/>
        <end position="128"/>
    </location>
</feature>
<keyword evidence="3" id="KW-0285">Flavoprotein</keyword>
<dbReference type="InterPro" id="IPR051796">
    <property type="entry name" value="ISF_SsuE-like"/>
</dbReference>
<sequence length="188" mass="21070">MKVLGLIGSPRKDGNTEKLVNAILDGAAEKGAEIKIYHLARMDLKPCKGCMSCKLEGKCIIDDDMQELYKEILSADAIVLGSPIYMWEITALTKTIVDRLIALTCWQPCAKPEYPNLLRIKTRLVLAYTYGNPDPNNFNQYFKYMEGLFSFLGFDVQGSIWVSGTIGPDDILHQSEIFEEARALGKKL</sequence>
<evidence type="ECO:0000313" key="7">
    <source>
        <dbReference type="EMBL" id="AKB68646.1"/>
    </source>
</evidence>
<dbReference type="SUPFAM" id="SSF52218">
    <property type="entry name" value="Flavoproteins"/>
    <property type="match status" value="1"/>
</dbReference>
<evidence type="ECO:0000256" key="2">
    <source>
        <dbReference type="ARBA" id="ARBA00001966"/>
    </source>
</evidence>
<comment type="similarity">
    <text evidence="5">Belongs to the SsuE family. Isf subfamily.</text>
</comment>
<evidence type="ECO:0000256" key="3">
    <source>
        <dbReference type="ARBA" id="ARBA00022630"/>
    </source>
</evidence>
<dbReference type="PANTHER" id="PTHR43278:SF2">
    <property type="entry name" value="IRON-SULFUR FLAVOPROTEIN"/>
    <property type="match status" value="1"/>
</dbReference>
<dbReference type="Proteomes" id="UP000033063">
    <property type="component" value="Chromosome"/>
</dbReference>
<dbReference type="GO" id="GO:0016491">
    <property type="term" value="F:oxidoreductase activity"/>
    <property type="evidence" value="ECO:0007669"/>
    <property type="project" value="InterPro"/>
</dbReference>
<evidence type="ECO:0000256" key="5">
    <source>
        <dbReference type="ARBA" id="ARBA00038292"/>
    </source>
</evidence>
<organism evidence="7 8">
    <name type="scientific">Methanosarcina mazei LYC</name>
    <dbReference type="NCBI Taxonomy" id="1434114"/>
    <lineage>
        <taxon>Archaea</taxon>
        <taxon>Methanobacteriati</taxon>
        <taxon>Methanobacteriota</taxon>
        <taxon>Stenosarchaea group</taxon>
        <taxon>Methanomicrobia</taxon>
        <taxon>Methanosarcinales</taxon>
        <taxon>Methanosarcinaceae</taxon>
        <taxon>Methanosarcina</taxon>
    </lineage>
</organism>